<evidence type="ECO:0000256" key="1">
    <source>
        <dbReference type="SAM" id="MobiDB-lite"/>
    </source>
</evidence>
<dbReference type="PANTHER" id="PTHR36987">
    <property type="entry name" value="NADH DEHYDROGENASE [UBIQUINONE] 1 BETA SUBCOMPLEX SUBUNIT 2-LIKE"/>
    <property type="match status" value="1"/>
</dbReference>
<dbReference type="AlphaFoldDB" id="A0AAN6GKV7"/>
<dbReference type="InterPro" id="IPR044980">
    <property type="entry name" value="NDUFB2_plant/fungi"/>
</dbReference>
<name>A0AAN6GKV7_9BASI</name>
<dbReference type="GO" id="GO:0005743">
    <property type="term" value="C:mitochondrial inner membrane"/>
    <property type="evidence" value="ECO:0007669"/>
    <property type="project" value="InterPro"/>
</dbReference>
<organism evidence="2 3">
    <name type="scientific">Tilletia horrida</name>
    <dbReference type="NCBI Taxonomy" id="155126"/>
    <lineage>
        <taxon>Eukaryota</taxon>
        <taxon>Fungi</taxon>
        <taxon>Dikarya</taxon>
        <taxon>Basidiomycota</taxon>
        <taxon>Ustilaginomycotina</taxon>
        <taxon>Exobasidiomycetes</taxon>
        <taxon>Tilletiales</taxon>
        <taxon>Tilletiaceae</taxon>
        <taxon>Tilletia</taxon>
    </lineage>
</organism>
<dbReference type="Proteomes" id="UP001176517">
    <property type="component" value="Unassembled WGS sequence"/>
</dbReference>
<feature type="compositionally biased region" description="Low complexity" evidence="1">
    <location>
        <begin position="1"/>
        <end position="24"/>
    </location>
</feature>
<gene>
    <name evidence="2" type="ORF">OC846_005647</name>
</gene>
<dbReference type="EMBL" id="JAPDMZ010000229">
    <property type="protein sequence ID" value="KAK0545482.1"/>
    <property type="molecule type" value="Genomic_DNA"/>
</dbReference>
<dbReference type="GO" id="GO:0045271">
    <property type="term" value="C:respiratory chain complex I"/>
    <property type="evidence" value="ECO:0007669"/>
    <property type="project" value="InterPro"/>
</dbReference>
<sequence length="93" mass="10186">MLASAVRRAAASGGSSSSATGSARWTQTVNGFTPHRPSALHRYTATLLGASMWFFIFYRAKQDGAVMLGLKHPWDGHDHHHGDGHDEHAEEHH</sequence>
<keyword evidence="3" id="KW-1185">Reference proteome</keyword>
<protein>
    <submittedName>
        <fullName evidence="2">Uncharacterized protein</fullName>
    </submittedName>
</protein>
<evidence type="ECO:0000313" key="3">
    <source>
        <dbReference type="Proteomes" id="UP001176517"/>
    </source>
</evidence>
<feature type="region of interest" description="Disordered" evidence="1">
    <location>
        <begin position="1"/>
        <end position="32"/>
    </location>
</feature>
<reference evidence="2" key="1">
    <citation type="journal article" date="2023" name="PhytoFront">
        <title>Draft Genome Resources of Seven Strains of Tilletia horrida, Causal Agent of Kernel Smut of Rice.</title>
        <authorList>
            <person name="Khanal S."/>
            <person name="Antony Babu S."/>
            <person name="Zhou X.G."/>
        </authorList>
    </citation>
    <scope>NUCLEOTIDE SEQUENCE</scope>
    <source>
        <strain evidence="2">TX6</strain>
    </source>
</reference>
<proteinExistence type="predicted"/>
<evidence type="ECO:0000313" key="2">
    <source>
        <dbReference type="EMBL" id="KAK0545482.1"/>
    </source>
</evidence>
<accession>A0AAN6GKV7</accession>
<dbReference type="PANTHER" id="PTHR36987:SF1">
    <property type="entry name" value="NADH DEHYDROGENASE [UBIQUINONE] 1 BETA SUBCOMPLEX SUBUNIT 2"/>
    <property type="match status" value="1"/>
</dbReference>
<feature type="region of interest" description="Disordered" evidence="1">
    <location>
        <begin position="73"/>
        <end position="93"/>
    </location>
</feature>
<comment type="caution">
    <text evidence="2">The sequence shown here is derived from an EMBL/GenBank/DDBJ whole genome shotgun (WGS) entry which is preliminary data.</text>
</comment>